<dbReference type="Pfam" id="PF16294">
    <property type="entry name" value="RSB_motif"/>
    <property type="match status" value="1"/>
</dbReference>
<feature type="region of interest" description="Disordered" evidence="1">
    <location>
        <begin position="697"/>
        <end position="716"/>
    </location>
</feature>
<feature type="region of interest" description="Disordered" evidence="1">
    <location>
        <begin position="347"/>
        <end position="439"/>
    </location>
</feature>
<feature type="compositionally biased region" description="Basic and acidic residues" evidence="1">
    <location>
        <begin position="571"/>
        <end position="585"/>
    </location>
</feature>
<dbReference type="InterPro" id="IPR052793">
    <property type="entry name" value="EJC-associated_protein"/>
</dbReference>
<dbReference type="CDD" id="cd12432">
    <property type="entry name" value="RRM_ACINU"/>
    <property type="match status" value="1"/>
</dbReference>
<feature type="region of interest" description="Disordered" evidence="1">
    <location>
        <begin position="552"/>
        <end position="663"/>
    </location>
</feature>
<feature type="compositionally biased region" description="Low complexity" evidence="1">
    <location>
        <begin position="135"/>
        <end position="147"/>
    </location>
</feature>
<protein>
    <recommendedName>
        <fullName evidence="4">RRM domain-containing protein</fullName>
    </recommendedName>
</protein>
<dbReference type="STRING" id="418985.A0A1V9XLR8"/>
<name>A0A1V9XLR8_9ACAR</name>
<sequence>MARSTRSRRTTIKTEAAENPDTTSQDVDTSEKSEKKSRRGRKQETKDLEQKEENPRPKENTPDSDEQNVQSEVTDKSRRGRKKREDEPEDNHRSSSTKRSRSRRTPKDDSEEQAGGDVATGSRDQRQENNEQITRNRGTSGSSSSNRVQQHRQTEEKAEEKDSKSGHRPSSEERHDKQVAKIDAAVTSLKSAPQESQKVLRMDVEEEKLDFEIEDELQLKVQHDEVLDGDDEEAKEDDESSRTNDLPCSEYTMNTKGDEFAKDSKGLVSSEKLVALDEMLKRRASRRNNWQSEKEGGPDKDKENQKGAARDRWGKLAEKNPSKEHAQTIVTTDSLKELSKELEAKVVKKEAADAKDSSINEETKGVLANEEGKWASAESKYQSEEVSVDSKEASSNDPELEDRRRARHISMNDATDDNNGKDALKESGQHSDKAKLPSAGLALGSTNWAGLEATRRKARDAATPPRSSVARHLLVLNLVRPFTLGQLTDLVTHSGVRPISDLWLDRIKSKAIVEFVDESASQEAREELHNIVWPKGSPKTIKCEFLTEEEVKQTKAGGVSTSQRESPQNAGKDKSKKESPKERTRVVVGPSEDSRGNGDLRRTIEVQKTKAGEESRRRKCTADEESQPAPAKKIREWDLPKLKQQQHQQTQGPRQQPNLEEPATTKRLEDLFRKTNATPNIYWIPLPENEAIERAKIRAEKQKEDDRRNRNRRLIN</sequence>
<feature type="compositionally biased region" description="Basic and acidic residues" evidence="1">
    <location>
        <begin position="42"/>
        <end position="61"/>
    </location>
</feature>
<feature type="compositionally biased region" description="Basic and acidic residues" evidence="1">
    <location>
        <begin position="292"/>
        <end position="326"/>
    </location>
</feature>
<dbReference type="Proteomes" id="UP000192247">
    <property type="component" value="Unassembled WGS sequence"/>
</dbReference>
<dbReference type="InParanoid" id="A0A1V9XLR8"/>
<evidence type="ECO:0000313" key="3">
    <source>
        <dbReference type="Proteomes" id="UP000192247"/>
    </source>
</evidence>
<evidence type="ECO:0000313" key="2">
    <source>
        <dbReference type="EMBL" id="OQR74416.1"/>
    </source>
</evidence>
<feature type="compositionally biased region" description="Basic and acidic residues" evidence="1">
    <location>
        <begin position="256"/>
        <end position="265"/>
    </location>
</feature>
<feature type="compositionally biased region" description="Basic and acidic residues" evidence="1">
    <location>
        <begin position="73"/>
        <end position="93"/>
    </location>
</feature>
<dbReference type="AlphaFoldDB" id="A0A1V9XLR8"/>
<evidence type="ECO:0008006" key="4">
    <source>
        <dbReference type="Google" id="ProtNLM"/>
    </source>
</evidence>
<feature type="compositionally biased region" description="Basic and acidic residues" evidence="1">
    <location>
        <begin position="592"/>
        <end position="622"/>
    </location>
</feature>
<organism evidence="2 3">
    <name type="scientific">Tropilaelaps mercedesae</name>
    <dbReference type="NCBI Taxonomy" id="418985"/>
    <lineage>
        <taxon>Eukaryota</taxon>
        <taxon>Metazoa</taxon>
        <taxon>Ecdysozoa</taxon>
        <taxon>Arthropoda</taxon>
        <taxon>Chelicerata</taxon>
        <taxon>Arachnida</taxon>
        <taxon>Acari</taxon>
        <taxon>Parasitiformes</taxon>
        <taxon>Mesostigmata</taxon>
        <taxon>Gamasina</taxon>
        <taxon>Dermanyssoidea</taxon>
        <taxon>Laelapidae</taxon>
        <taxon>Tropilaelaps</taxon>
    </lineage>
</organism>
<feature type="compositionally biased region" description="Basic and acidic residues" evidence="1">
    <location>
        <begin position="418"/>
        <end position="435"/>
    </location>
</feature>
<feature type="region of interest" description="Disordered" evidence="1">
    <location>
        <begin position="212"/>
        <end position="268"/>
    </location>
</feature>
<feature type="compositionally biased region" description="Basic residues" evidence="1">
    <location>
        <begin position="1"/>
        <end position="11"/>
    </location>
</feature>
<feature type="compositionally biased region" description="Acidic residues" evidence="1">
    <location>
        <begin position="227"/>
        <end position="239"/>
    </location>
</feature>
<comment type="caution">
    <text evidence="2">The sequence shown here is derived from an EMBL/GenBank/DDBJ whole genome shotgun (WGS) entry which is preliminary data.</text>
</comment>
<dbReference type="GO" id="GO:0008380">
    <property type="term" value="P:RNA splicing"/>
    <property type="evidence" value="ECO:0007669"/>
    <property type="project" value="TreeGrafter"/>
</dbReference>
<reference evidence="2 3" key="1">
    <citation type="journal article" date="2017" name="Gigascience">
        <title>Draft genome of the honey bee ectoparasitic mite, Tropilaelaps mercedesae, is shaped by the parasitic life history.</title>
        <authorList>
            <person name="Dong X."/>
            <person name="Armstrong S.D."/>
            <person name="Xia D."/>
            <person name="Makepeace B.L."/>
            <person name="Darby A.C."/>
            <person name="Kadowaki T."/>
        </authorList>
    </citation>
    <scope>NUCLEOTIDE SEQUENCE [LARGE SCALE GENOMIC DNA]</scope>
    <source>
        <strain evidence="2">Wuxi-XJTLU</strain>
    </source>
</reference>
<dbReference type="OrthoDB" id="5348404at2759"/>
<feature type="compositionally biased region" description="Low complexity" evidence="1">
    <location>
        <begin position="645"/>
        <end position="656"/>
    </location>
</feature>
<dbReference type="InterPro" id="IPR034257">
    <property type="entry name" value="Acinus_RRM"/>
</dbReference>
<feature type="region of interest" description="Disordered" evidence="1">
    <location>
        <begin position="282"/>
        <end position="335"/>
    </location>
</feature>
<feature type="compositionally biased region" description="Polar residues" evidence="1">
    <location>
        <begin position="243"/>
        <end position="255"/>
    </location>
</feature>
<gene>
    <name evidence="2" type="ORF">BIW11_03424</name>
</gene>
<dbReference type="GO" id="GO:0071011">
    <property type="term" value="C:precatalytic spliceosome"/>
    <property type="evidence" value="ECO:0007669"/>
    <property type="project" value="TreeGrafter"/>
</dbReference>
<dbReference type="PANTHER" id="PTHR46589:SF1">
    <property type="entry name" value="APOPTOTIC CHROMATIN CONDENSATION INDUCER IN THE NUCLEUS"/>
    <property type="match status" value="1"/>
</dbReference>
<evidence type="ECO:0000256" key="1">
    <source>
        <dbReference type="SAM" id="MobiDB-lite"/>
    </source>
</evidence>
<feature type="compositionally biased region" description="Basic residues" evidence="1">
    <location>
        <begin position="95"/>
        <end position="104"/>
    </location>
</feature>
<feature type="compositionally biased region" description="Basic and acidic residues" evidence="1">
    <location>
        <begin position="217"/>
        <end position="226"/>
    </location>
</feature>
<feature type="compositionally biased region" description="Basic and acidic residues" evidence="1">
    <location>
        <begin position="152"/>
        <end position="180"/>
    </location>
</feature>
<feature type="region of interest" description="Disordered" evidence="1">
    <location>
        <begin position="1"/>
        <end position="181"/>
    </location>
</feature>
<feature type="compositionally biased region" description="Basic and acidic residues" evidence="1">
    <location>
        <begin position="697"/>
        <end position="708"/>
    </location>
</feature>
<proteinExistence type="predicted"/>
<accession>A0A1V9XLR8</accession>
<feature type="compositionally biased region" description="Basic and acidic residues" evidence="1">
    <location>
        <begin position="347"/>
        <end position="364"/>
    </location>
</feature>
<dbReference type="PANTHER" id="PTHR46589">
    <property type="entry name" value="APOPTOTIC CHROMATIN CONDENSATION INDUCER IN THE NUCLEUS"/>
    <property type="match status" value="1"/>
</dbReference>
<dbReference type="InterPro" id="IPR035979">
    <property type="entry name" value="RBD_domain_sf"/>
</dbReference>
<dbReference type="SUPFAM" id="SSF54928">
    <property type="entry name" value="RNA-binding domain, RBD"/>
    <property type="match status" value="1"/>
</dbReference>
<dbReference type="GO" id="GO:0003723">
    <property type="term" value="F:RNA binding"/>
    <property type="evidence" value="ECO:0007669"/>
    <property type="project" value="TreeGrafter"/>
</dbReference>
<dbReference type="InterPro" id="IPR032552">
    <property type="entry name" value="RSB_motif"/>
</dbReference>
<dbReference type="EMBL" id="MNPL01008021">
    <property type="protein sequence ID" value="OQR74416.1"/>
    <property type="molecule type" value="Genomic_DNA"/>
</dbReference>
<dbReference type="GO" id="GO:0061574">
    <property type="term" value="C:ASAP complex"/>
    <property type="evidence" value="ECO:0007669"/>
    <property type="project" value="TreeGrafter"/>
</dbReference>
<feature type="compositionally biased region" description="Polar residues" evidence="1">
    <location>
        <begin position="559"/>
        <end position="569"/>
    </location>
</feature>
<keyword evidence="3" id="KW-1185">Reference proteome</keyword>